<feature type="binding site" evidence="9">
    <location>
        <position position="66"/>
    </location>
    <ligand>
        <name>S-adenosyl-L-methionine</name>
        <dbReference type="ChEBI" id="CHEBI:59789"/>
    </ligand>
</feature>
<gene>
    <name evidence="9" type="primary">tpm</name>
    <name evidence="10" type="ORF">IOQ59_06900</name>
</gene>
<proteinExistence type="inferred from homology"/>
<evidence type="ECO:0000256" key="6">
    <source>
        <dbReference type="ARBA" id="ARBA00022603"/>
    </source>
</evidence>
<dbReference type="Gene3D" id="3.40.50.150">
    <property type="entry name" value="Vaccinia Virus protein VP39"/>
    <property type="match status" value="1"/>
</dbReference>
<evidence type="ECO:0000256" key="3">
    <source>
        <dbReference type="ARBA" id="ARBA00008145"/>
    </source>
</evidence>
<evidence type="ECO:0000256" key="2">
    <source>
        <dbReference type="ARBA" id="ARBA00004496"/>
    </source>
</evidence>
<dbReference type="InterPro" id="IPR008854">
    <property type="entry name" value="TPMT"/>
</dbReference>
<comment type="catalytic activity">
    <reaction evidence="1 9">
        <text>S-adenosyl-L-methionine + a thiopurine = S-adenosyl-L-homocysteine + a thiopurine S-methylether.</text>
        <dbReference type="EC" id="2.1.1.67"/>
    </reaction>
</comment>
<evidence type="ECO:0000313" key="11">
    <source>
        <dbReference type="Proteomes" id="UP000640333"/>
    </source>
</evidence>
<evidence type="ECO:0000256" key="5">
    <source>
        <dbReference type="ARBA" id="ARBA00022490"/>
    </source>
</evidence>
<accession>A0A8J7FM26</accession>
<dbReference type="PANTHER" id="PTHR10259">
    <property type="entry name" value="THIOPURINE S-METHYLTRANSFERASE"/>
    <property type="match status" value="1"/>
</dbReference>
<comment type="caution">
    <text evidence="10">The sequence shown here is derived from an EMBL/GenBank/DDBJ whole genome shotgun (WGS) entry which is preliminary data.</text>
</comment>
<dbReference type="AlphaFoldDB" id="A0A8J7FM26"/>
<evidence type="ECO:0000256" key="7">
    <source>
        <dbReference type="ARBA" id="ARBA00022679"/>
    </source>
</evidence>
<dbReference type="NCBIfam" id="NF009732">
    <property type="entry name" value="PRK13255.1"/>
    <property type="match status" value="1"/>
</dbReference>
<feature type="binding site" evidence="9">
    <location>
        <position position="123"/>
    </location>
    <ligand>
        <name>S-adenosyl-L-methionine</name>
        <dbReference type="ChEBI" id="CHEBI:59789"/>
    </ligand>
</feature>
<keyword evidence="6 9" id="KW-0489">Methyltransferase</keyword>
<comment type="similarity">
    <text evidence="3 9">Belongs to the class I-like SAM-binding methyltransferase superfamily. TPMT family.</text>
</comment>
<dbReference type="PROSITE" id="PS51585">
    <property type="entry name" value="SAM_MT_TPMT"/>
    <property type="match status" value="1"/>
</dbReference>
<sequence>MEHAFWHARWAEGRIGFHQDEFNSQLQAYWSGLDVGSEGQVLVPLCGKSSDMLWLREQGHPVMGVELSQSACEAFFAERNAEPVVRQGATYLHYGCDGVELLCGDVFSLSAAQLKDARAVYDRAALVALPPEMRKQYARMLIERLPAGVSVLLITMEFEGEQGPPFSVVESEVGALFSSRFQVERLSERDDSAGRQDIAYRLTDKS</sequence>
<dbReference type="Proteomes" id="UP000640333">
    <property type="component" value="Unassembled WGS sequence"/>
</dbReference>
<dbReference type="HAMAP" id="MF_00812">
    <property type="entry name" value="Thiopur_methtran"/>
    <property type="match status" value="1"/>
</dbReference>
<dbReference type="Pfam" id="PF05724">
    <property type="entry name" value="TPMT"/>
    <property type="match status" value="1"/>
</dbReference>
<evidence type="ECO:0000256" key="8">
    <source>
        <dbReference type="ARBA" id="ARBA00022691"/>
    </source>
</evidence>
<dbReference type="GO" id="GO:0032259">
    <property type="term" value="P:methylation"/>
    <property type="evidence" value="ECO:0007669"/>
    <property type="project" value="UniProtKB-KW"/>
</dbReference>
<keyword evidence="7 9" id="KW-0808">Transferase</keyword>
<dbReference type="InterPro" id="IPR029063">
    <property type="entry name" value="SAM-dependent_MTases_sf"/>
</dbReference>
<organism evidence="10 11">
    <name type="scientific">Pontibacterium sinense</name>
    <dbReference type="NCBI Taxonomy" id="2781979"/>
    <lineage>
        <taxon>Bacteria</taxon>
        <taxon>Pseudomonadati</taxon>
        <taxon>Pseudomonadota</taxon>
        <taxon>Gammaproteobacteria</taxon>
        <taxon>Oceanospirillales</taxon>
        <taxon>Oceanospirillaceae</taxon>
        <taxon>Pontibacterium</taxon>
    </lineage>
</organism>
<dbReference type="PANTHER" id="PTHR10259:SF11">
    <property type="entry name" value="THIOPURINE S-METHYLTRANSFERASE"/>
    <property type="match status" value="1"/>
</dbReference>
<dbReference type="EC" id="2.1.1.67" evidence="4 9"/>
<dbReference type="InterPro" id="IPR025835">
    <property type="entry name" value="Thiopurine_S-MeTrfase"/>
</dbReference>
<feature type="binding site" evidence="9">
    <location>
        <position position="45"/>
    </location>
    <ligand>
        <name>S-adenosyl-L-methionine</name>
        <dbReference type="ChEBI" id="CHEBI:59789"/>
    </ligand>
</feature>
<dbReference type="GO" id="GO:0010038">
    <property type="term" value="P:response to metal ion"/>
    <property type="evidence" value="ECO:0007669"/>
    <property type="project" value="InterPro"/>
</dbReference>
<dbReference type="NCBIfam" id="TIGR03840">
    <property type="entry name" value="TMPT_Se_Te"/>
    <property type="match status" value="1"/>
</dbReference>
<reference evidence="10" key="1">
    <citation type="submission" date="2020-10" db="EMBL/GenBank/DDBJ databases">
        <title>Bacterium isolated from coastal waters sediment.</title>
        <authorList>
            <person name="Chen R.-J."/>
            <person name="Lu D.-C."/>
            <person name="Zhu K.-L."/>
            <person name="Du Z.-J."/>
        </authorList>
    </citation>
    <scope>NUCLEOTIDE SEQUENCE</scope>
    <source>
        <strain evidence="10">N1Y112</strain>
    </source>
</reference>
<dbReference type="RefSeq" id="WP_193952539.1">
    <property type="nucleotide sequence ID" value="NZ_JADEYS010000005.1"/>
</dbReference>
<dbReference type="SUPFAM" id="SSF53335">
    <property type="entry name" value="S-adenosyl-L-methionine-dependent methyltransferases"/>
    <property type="match status" value="1"/>
</dbReference>
<evidence type="ECO:0000256" key="1">
    <source>
        <dbReference type="ARBA" id="ARBA00000903"/>
    </source>
</evidence>
<evidence type="ECO:0000256" key="4">
    <source>
        <dbReference type="ARBA" id="ARBA00011905"/>
    </source>
</evidence>
<keyword evidence="8 9" id="KW-0949">S-adenosyl-L-methionine</keyword>
<dbReference type="GO" id="GO:0005737">
    <property type="term" value="C:cytoplasm"/>
    <property type="evidence" value="ECO:0007669"/>
    <property type="project" value="UniProtKB-SubCell"/>
</dbReference>
<name>A0A8J7FM26_9GAMM</name>
<keyword evidence="5 9" id="KW-0963">Cytoplasm</keyword>
<keyword evidence="11" id="KW-1185">Reference proteome</keyword>
<evidence type="ECO:0000313" key="10">
    <source>
        <dbReference type="EMBL" id="MBE9396987.1"/>
    </source>
</evidence>
<protein>
    <recommendedName>
        <fullName evidence="4 9">Thiopurine S-methyltransferase</fullName>
        <ecNumber evidence="4 9">2.1.1.67</ecNumber>
    </recommendedName>
    <alternativeName>
        <fullName evidence="9">Thiopurine methyltransferase</fullName>
    </alternativeName>
</protein>
<dbReference type="InterPro" id="IPR022474">
    <property type="entry name" value="Thiopur_S-MeTfrase_Se/Te_detox"/>
</dbReference>
<dbReference type="GO" id="GO:0008119">
    <property type="term" value="F:thiopurine S-methyltransferase activity"/>
    <property type="evidence" value="ECO:0007669"/>
    <property type="project" value="UniProtKB-UniRule"/>
</dbReference>
<feature type="binding site" evidence="9">
    <location>
        <position position="10"/>
    </location>
    <ligand>
        <name>S-adenosyl-L-methionine</name>
        <dbReference type="ChEBI" id="CHEBI:59789"/>
    </ligand>
</feature>
<dbReference type="PIRSF" id="PIRSF023956">
    <property type="entry name" value="Thiopurine_S-methyltransferase"/>
    <property type="match status" value="1"/>
</dbReference>
<comment type="subcellular location">
    <subcellularLocation>
        <location evidence="2 9">Cytoplasm</location>
    </subcellularLocation>
</comment>
<dbReference type="FunFam" id="3.40.50.150:FF:000101">
    <property type="entry name" value="Thiopurine S-methyltransferase"/>
    <property type="match status" value="1"/>
</dbReference>
<evidence type="ECO:0000256" key="9">
    <source>
        <dbReference type="HAMAP-Rule" id="MF_00812"/>
    </source>
</evidence>
<dbReference type="EMBL" id="JADEYS010000005">
    <property type="protein sequence ID" value="MBE9396987.1"/>
    <property type="molecule type" value="Genomic_DNA"/>
</dbReference>